<reference evidence="1 2" key="1">
    <citation type="journal article" date="2016" name="Genome Announc.">
        <title>Draft Genome Sequence of Planomonospora sphaerica JCM9374, a Rare Actinomycete.</title>
        <authorList>
            <person name="Dohra H."/>
            <person name="Suzuki T."/>
            <person name="Inoue Y."/>
            <person name="Kodani S."/>
        </authorList>
    </citation>
    <scope>NUCLEOTIDE SEQUENCE [LARGE SCALE GENOMIC DNA]</scope>
    <source>
        <strain evidence="1 2">JCM 9374</strain>
    </source>
</reference>
<name>A0A161MD89_9ACTN</name>
<dbReference type="InterPro" id="IPR011008">
    <property type="entry name" value="Dimeric_a/b-barrel"/>
</dbReference>
<comment type="caution">
    <text evidence="1">The sequence shown here is derived from an EMBL/GenBank/DDBJ whole genome shotgun (WGS) entry which is preliminary data.</text>
</comment>
<dbReference type="Proteomes" id="UP000077701">
    <property type="component" value="Unassembled WGS sequence"/>
</dbReference>
<organism evidence="1 2">
    <name type="scientific">Planomonospora sphaerica</name>
    <dbReference type="NCBI Taxonomy" id="161355"/>
    <lineage>
        <taxon>Bacteria</taxon>
        <taxon>Bacillati</taxon>
        <taxon>Actinomycetota</taxon>
        <taxon>Actinomycetes</taxon>
        <taxon>Streptosporangiales</taxon>
        <taxon>Streptosporangiaceae</taxon>
        <taxon>Planomonospora</taxon>
    </lineage>
</organism>
<keyword evidence="1" id="KW-0378">Hydrolase</keyword>
<protein>
    <submittedName>
        <fullName evidence="1">GTP cyclohydrolase</fullName>
    </submittedName>
</protein>
<dbReference type="GO" id="GO:0016787">
    <property type="term" value="F:hydrolase activity"/>
    <property type="evidence" value="ECO:0007669"/>
    <property type="project" value="UniProtKB-KW"/>
</dbReference>
<dbReference type="PANTHER" id="PTHR37828:SF1">
    <property type="entry name" value="YCII-RELATED DOMAIN-CONTAINING PROTEIN"/>
    <property type="match status" value="1"/>
</dbReference>
<dbReference type="STRING" id="161355.PS9374_05138"/>
<dbReference type="PANTHER" id="PTHR37828">
    <property type="entry name" value="GSR2449 PROTEIN"/>
    <property type="match status" value="1"/>
</dbReference>
<reference evidence="2" key="2">
    <citation type="submission" date="2016-04" db="EMBL/GenBank/DDBJ databases">
        <title>Planomonospora sphaerica JCM9374 whole genome shotgun sequence.</title>
        <authorList>
            <person name="Suzuki T."/>
            <person name="Dohra H."/>
            <person name="Kodani S."/>
        </authorList>
    </citation>
    <scope>NUCLEOTIDE SEQUENCE [LARGE SCALE GENOMIC DNA]</scope>
    <source>
        <strain evidence="2">JCM 9374</strain>
    </source>
</reference>
<dbReference type="OrthoDB" id="9814407at2"/>
<accession>A0A161MD89</accession>
<evidence type="ECO:0000313" key="1">
    <source>
        <dbReference type="EMBL" id="GAT69463.1"/>
    </source>
</evidence>
<proteinExistence type="predicted"/>
<sequence>MFVVLLRFSANKSAAEQYMPGHQEWIERGVDDGVFLLVSGIQPGSGGAIVAHGTSREDLESRVAADPFVTEDVVSAEIVEIAPWPADDRLKFLLA</sequence>
<gene>
    <name evidence="1" type="ORF">PS9374_05138</name>
</gene>
<dbReference type="EMBL" id="BDCX01000013">
    <property type="protein sequence ID" value="GAT69463.1"/>
    <property type="molecule type" value="Genomic_DNA"/>
</dbReference>
<keyword evidence="2" id="KW-1185">Reference proteome</keyword>
<dbReference type="SUPFAM" id="SSF54909">
    <property type="entry name" value="Dimeric alpha+beta barrel"/>
    <property type="match status" value="1"/>
</dbReference>
<dbReference type="RefSeq" id="WP_068901037.1">
    <property type="nucleotide sequence ID" value="NZ_BDCX01000013.1"/>
</dbReference>
<dbReference type="AlphaFoldDB" id="A0A161MD89"/>
<evidence type="ECO:0000313" key="2">
    <source>
        <dbReference type="Proteomes" id="UP000077701"/>
    </source>
</evidence>
<dbReference type="Gene3D" id="3.30.70.1060">
    <property type="entry name" value="Dimeric alpha+beta barrel"/>
    <property type="match status" value="1"/>
</dbReference>